<proteinExistence type="predicted"/>
<evidence type="ECO:0000313" key="4">
    <source>
        <dbReference type="Proteomes" id="UP000250043"/>
    </source>
</evidence>
<evidence type="ECO:0000256" key="1">
    <source>
        <dbReference type="SAM" id="Coils"/>
    </source>
</evidence>
<accession>A0A8E2DHP0</accession>
<dbReference type="Gene3D" id="3.80.10.10">
    <property type="entry name" value="Ribonuclease Inhibitor"/>
    <property type="match status" value="1"/>
</dbReference>
<name>A0A8E2DHP0_9APHY</name>
<keyword evidence="4" id="KW-1185">Reference proteome</keyword>
<dbReference type="PANTHER" id="PTHR38926:SF72">
    <property type="entry name" value="IM:7136021-RELATED"/>
    <property type="match status" value="1"/>
</dbReference>
<reference evidence="3 4" key="1">
    <citation type="submission" date="2016-07" db="EMBL/GenBank/DDBJ databases">
        <title>Draft genome of the white-rot fungus Obba rivulosa 3A-2.</title>
        <authorList>
            <consortium name="DOE Joint Genome Institute"/>
            <person name="Miettinen O."/>
            <person name="Riley R."/>
            <person name="Acob R."/>
            <person name="Barry K."/>
            <person name="Cullen D."/>
            <person name="De Vries R."/>
            <person name="Hainaut M."/>
            <person name="Hatakka A."/>
            <person name="Henrissat B."/>
            <person name="Hilden K."/>
            <person name="Kuo R."/>
            <person name="Labutti K."/>
            <person name="Lipzen A."/>
            <person name="Makela M.R."/>
            <person name="Sandor L."/>
            <person name="Spatafora J.W."/>
            <person name="Grigoriev I.V."/>
            <person name="Hibbett D.S."/>
        </authorList>
    </citation>
    <scope>NUCLEOTIDE SEQUENCE [LARGE SCALE GENOMIC DNA]</scope>
    <source>
        <strain evidence="3 4">3A-2</strain>
    </source>
</reference>
<protein>
    <recommendedName>
        <fullName evidence="2">F-box domain-containing protein</fullName>
    </recommendedName>
</protein>
<evidence type="ECO:0000313" key="3">
    <source>
        <dbReference type="EMBL" id="OCH87176.1"/>
    </source>
</evidence>
<evidence type="ECO:0000259" key="2">
    <source>
        <dbReference type="Pfam" id="PF12937"/>
    </source>
</evidence>
<dbReference type="AlphaFoldDB" id="A0A8E2DHP0"/>
<dbReference type="EMBL" id="KV722495">
    <property type="protein sequence ID" value="OCH87176.1"/>
    <property type="molecule type" value="Genomic_DNA"/>
</dbReference>
<feature type="coiled-coil region" evidence="1">
    <location>
        <begin position="548"/>
        <end position="575"/>
    </location>
</feature>
<gene>
    <name evidence="3" type="ORF">OBBRIDRAFT_796441</name>
</gene>
<dbReference type="SUPFAM" id="SSF52047">
    <property type="entry name" value="RNI-like"/>
    <property type="match status" value="1"/>
</dbReference>
<dbReference type="OrthoDB" id="2447803at2759"/>
<sequence>MSSSSYESTTHRVLGIPEIVEMIFTFMDDVDNARNACVCRRWSDIALNHLWRELYGLHQLFRLLGPLRAVEKPCGPLIESFDRTIDADDWKRLNPYARRVRKLVHCEQLHSEQPHPHLAATLFDEVARTRTSMDILPHLQSLEWYVNSAERMRLSVMFMHENIKHFAVWLRWSDIYPLSAFFKDVVARMPYITELDLRFLCPVRDIQDELLELIRGLPELQRIILPVYSLTSSIIEGLSKLQHLGVIQFEYINQGNGDPDDLQYFAPRLEEGSFPALYDLSLSLHLSDMTRLLKSNFAPTNLTSLYVHALTASDQATVVEFFAVVAENCKMLTHLYLDAMVLIGKMDLPLTPQTDERLTFDALRPLLSCTKLKTFDLRWPTLVHLSQENVEEIAVSWPDIEVLVLNSEPIPHPHADPPTLTLRALLPLAQHCPKLTELGFHMDASTADLDVWDMSPTPSAQPFKALKKLYVGLSAIHEAGPVALFLSQLCPLGAALVPGVSFHDYMRVPSHMQPDQLTVVTTFDQDMSRLYERWAEVGRMMPLLTSLRMRERERTRALEREMEDLRTRCKVLEERARLGLGPEAGACIAL</sequence>
<keyword evidence="1" id="KW-0175">Coiled coil</keyword>
<dbReference type="InterPro" id="IPR032675">
    <property type="entry name" value="LRR_dom_sf"/>
</dbReference>
<dbReference type="PANTHER" id="PTHR38926">
    <property type="entry name" value="F-BOX DOMAIN CONTAINING PROTEIN, EXPRESSED"/>
    <property type="match status" value="1"/>
</dbReference>
<dbReference type="Gene3D" id="1.20.1280.50">
    <property type="match status" value="1"/>
</dbReference>
<dbReference type="InterPro" id="IPR036047">
    <property type="entry name" value="F-box-like_dom_sf"/>
</dbReference>
<dbReference type="Proteomes" id="UP000250043">
    <property type="component" value="Unassembled WGS sequence"/>
</dbReference>
<dbReference type="InterPro" id="IPR001810">
    <property type="entry name" value="F-box_dom"/>
</dbReference>
<dbReference type="SUPFAM" id="SSF81383">
    <property type="entry name" value="F-box domain"/>
    <property type="match status" value="1"/>
</dbReference>
<dbReference type="Pfam" id="PF12937">
    <property type="entry name" value="F-box-like"/>
    <property type="match status" value="1"/>
</dbReference>
<organism evidence="3 4">
    <name type="scientific">Obba rivulosa</name>
    <dbReference type="NCBI Taxonomy" id="1052685"/>
    <lineage>
        <taxon>Eukaryota</taxon>
        <taxon>Fungi</taxon>
        <taxon>Dikarya</taxon>
        <taxon>Basidiomycota</taxon>
        <taxon>Agaricomycotina</taxon>
        <taxon>Agaricomycetes</taxon>
        <taxon>Polyporales</taxon>
        <taxon>Gelatoporiaceae</taxon>
        <taxon>Obba</taxon>
    </lineage>
</organism>
<feature type="domain" description="F-box" evidence="2">
    <location>
        <begin position="17"/>
        <end position="55"/>
    </location>
</feature>